<dbReference type="Gene3D" id="3.80.10.10">
    <property type="entry name" value="Ribonuclease Inhibitor"/>
    <property type="match status" value="1"/>
</dbReference>
<organism evidence="4 5">
    <name type="scientific">Molossus molossus</name>
    <name type="common">Pallas' mastiff bat</name>
    <name type="synonym">Vespertilio molossus</name>
    <dbReference type="NCBI Taxonomy" id="27622"/>
    <lineage>
        <taxon>Eukaryota</taxon>
        <taxon>Metazoa</taxon>
        <taxon>Chordata</taxon>
        <taxon>Craniata</taxon>
        <taxon>Vertebrata</taxon>
        <taxon>Euteleostomi</taxon>
        <taxon>Mammalia</taxon>
        <taxon>Eutheria</taxon>
        <taxon>Laurasiatheria</taxon>
        <taxon>Chiroptera</taxon>
        <taxon>Yangochiroptera</taxon>
        <taxon>Molossidae</taxon>
        <taxon>Molossus</taxon>
    </lineage>
</organism>
<dbReference type="InterPro" id="IPR015753">
    <property type="entry name" value="LRRC37"/>
</dbReference>
<evidence type="ECO:0000313" key="5">
    <source>
        <dbReference type="Proteomes" id="UP000550707"/>
    </source>
</evidence>
<dbReference type="SUPFAM" id="SSF52058">
    <property type="entry name" value="L domain-like"/>
    <property type="match status" value="1"/>
</dbReference>
<evidence type="ECO:0000256" key="1">
    <source>
        <dbReference type="SAM" id="MobiDB-lite"/>
    </source>
</evidence>
<keyword evidence="2" id="KW-0812">Transmembrane</keyword>
<dbReference type="InterPro" id="IPR032675">
    <property type="entry name" value="LRR_dom_sf"/>
</dbReference>
<accession>A0A7J8CZN9</accession>
<dbReference type="PANTHER" id="PTHR23045">
    <property type="entry name" value="LEUCINE-RICH REPEAT-CONTAINING PROTEIN 37A"/>
    <property type="match status" value="1"/>
</dbReference>
<feature type="transmembrane region" description="Helical" evidence="2">
    <location>
        <begin position="194"/>
        <end position="216"/>
    </location>
</feature>
<sequence length="318" mass="36688">MKFLQKLILNHNPLTTVQDPYLFNLPALKYLDMGTTQVSLTTVDNIFIMTLKLEKLILPRHLICCLCQFKNNIEAASTTVKLHCDTECLTNTPCDEELFIEGPFMKVISRRKKNSTELTVEPEKAYSVKNYDSSSSFMSLLKKMLSAQEAGKVSNAEWEAEQLNARMQDLGEQEEEQPDELRKYMRRYTNNNQFIMAVPVIVVVMFFIVIFCLVAVCQRKPSKEGKGGSSRAFFPYFRHKKFSPEYEMEEGGFWRRWLRWLRNIFGHLRDNTGKKEQKSQDADEAKPFVKMEKSEASPLSVRIDTSDSAAETGEESEP</sequence>
<keyword evidence="2" id="KW-0472">Membrane</keyword>
<dbReference type="PANTHER" id="PTHR23045:SF9">
    <property type="entry name" value="LEUCINE RICH REPEAT CONTAINING 37A-RELATED"/>
    <property type="match status" value="1"/>
</dbReference>
<dbReference type="EMBL" id="JACASF010000019">
    <property type="protein sequence ID" value="KAF6416179.1"/>
    <property type="molecule type" value="Genomic_DNA"/>
</dbReference>
<proteinExistence type="predicted"/>
<reference evidence="4 5" key="1">
    <citation type="journal article" date="2020" name="Nature">
        <title>Six reference-quality genomes reveal evolution of bat adaptations.</title>
        <authorList>
            <person name="Jebb D."/>
            <person name="Huang Z."/>
            <person name="Pippel M."/>
            <person name="Hughes G.M."/>
            <person name="Lavrichenko K."/>
            <person name="Devanna P."/>
            <person name="Winkler S."/>
            <person name="Jermiin L.S."/>
            <person name="Skirmuntt E.C."/>
            <person name="Katzourakis A."/>
            <person name="Burkitt-Gray L."/>
            <person name="Ray D.A."/>
            <person name="Sullivan K.A.M."/>
            <person name="Roscito J.G."/>
            <person name="Kirilenko B.M."/>
            <person name="Davalos L.M."/>
            <person name="Corthals A.P."/>
            <person name="Power M.L."/>
            <person name="Jones G."/>
            <person name="Ransome R.D."/>
            <person name="Dechmann D.K.N."/>
            <person name="Locatelli A.G."/>
            <person name="Puechmaille S.J."/>
            <person name="Fedrigo O."/>
            <person name="Jarvis E.D."/>
            <person name="Hiller M."/>
            <person name="Vernes S.C."/>
            <person name="Myers E.W."/>
            <person name="Teeling E.C."/>
        </authorList>
    </citation>
    <scope>NUCLEOTIDE SEQUENCE [LARGE SCALE GENOMIC DNA]</scope>
    <source>
        <strain evidence="4">MMolMol1</strain>
        <tissue evidence="4">Muscle</tissue>
    </source>
</reference>
<keyword evidence="5" id="KW-1185">Reference proteome</keyword>
<evidence type="ECO:0000259" key="3">
    <source>
        <dbReference type="Pfam" id="PF14914"/>
    </source>
</evidence>
<protein>
    <recommendedName>
        <fullName evidence="3">LRRC37A/B like protein 1 C-terminal domain-containing protein</fullName>
    </recommendedName>
</protein>
<feature type="domain" description="LRRC37A/B like protein 1 C-terminal" evidence="3">
    <location>
        <begin position="139"/>
        <end position="223"/>
    </location>
</feature>
<feature type="compositionally biased region" description="Basic and acidic residues" evidence="1">
    <location>
        <begin position="272"/>
        <end position="295"/>
    </location>
</feature>
<comment type="caution">
    <text evidence="4">The sequence shown here is derived from an EMBL/GenBank/DDBJ whole genome shotgun (WGS) entry which is preliminary data.</text>
</comment>
<dbReference type="InterPro" id="IPR029423">
    <property type="entry name" value="LRRC37AB_C"/>
</dbReference>
<keyword evidence="2" id="KW-1133">Transmembrane helix</keyword>
<dbReference type="AlphaFoldDB" id="A0A7J8CZN9"/>
<gene>
    <name evidence="4" type="ORF">HJG59_009474</name>
</gene>
<dbReference type="Pfam" id="PF14914">
    <property type="entry name" value="LRRC37AB_C"/>
    <property type="match status" value="1"/>
</dbReference>
<dbReference type="Proteomes" id="UP000550707">
    <property type="component" value="Unassembled WGS sequence"/>
</dbReference>
<feature type="region of interest" description="Disordered" evidence="1">
    <location>
        <begin position="272"/>
        <end position="318"/>
    </location>
</feature>
<evidence type="ECO:0000313" key="4">
    <source>
        <dbReference type="EMBL" id="KAF6416179.1"/>
    </source>
</evidence>
<evidence type="ECO:0000256" key="2">
    <source>
        <dbReference type="SAM" id="Phobius"/>
    </source>
</evidence>
<name>A0A7J8CZN9_MOLMO</name>